<evidence type="ECO:0000256" key="12">
    <source>
        <dbReference type="PROSITE-ProRule" id="PRU00169"/>
    </source>
</evidence>
<evidence type="ECO:0000259" key="16">
    <source>
        <dbReference type="PROSITE" id="PS50110"/>
    </source>
</evidence>
<dbReference type="SUPFAM" id="SSF55874">
    <property type="entry name" value="ATPase domain of HSP90 chaperone/DNA topoisomerase II/histidine kinase"/>
    <property type="match status" value="1"/>
</dbReference>
<dbReference type="GO" id="GO:0005886">
    <property type="term" value="C:plasma membrane"/>
    <property type="evidence" value="ECO:0007669"/>
    <property type="project" value="TreeGrafter"/>
</dbReference>
<dbReference type="PANTHER" id="PTHR43047:SF72">
    <property type="entry name" value="OSMOSENSING HISTIDINE PROTEIN KINASE SLN1"/>
    <property type="match status" value="1"/>
</dbReference>
<dbReference type="SMART" id="SM00387">
    <property type="entry name" value="HATPase_c"/>
    <property type="match status" value="1"/>
</dbReference>
<evidence type="ECO:0000256" key="7">
    <source>
        <dbReference type="ARBA" id="ARBA00022777"/>
    </source>
</evidence>
<evidence type="ECO:0000256" key="4">
    <source>
        <dbReference type="ARBA" id="ARBA00022553"/>
    </source>
</evidence>
<feature type="modified residue" description="4-aspartylphosphate" evidence="12">
    <location>
        <position position="542"/>
    </location>
</feature>
<evidence type="ECO:0000256" key="11">
    <source>
        <dbReference type="ARBA" id="ARBA00023306"/>
    </source>
</evidence>
<dbReference type="SMART" id="SM00388">
    <property type="entry name" value="HisKA"/>
    <property type="match status" value="1"/>
</dbReference>
<dbReference type="InterPro" id="IPR005467">
    <property type="entry name" value="His_kinase_dom"/>
</dbReference>
<dbReference type="PANTHER" id="PTHR43047">
    <property type="entry name" value="TWO-COMPONENT HISTIDINE PROTEIN KINASE"/>
    <property type="match status" value="1"/>
</dbReference>
<dbReference type="GO" id="GO:0005524">
    <property type="term" value="F:ATP binding"/>
    <property type="evidence" value="ECO:0007669"/>
    <property type="project" value="UniProtKB-KW"/>
</dbReference>
<dbReference type="InterPro" id="IPR003594">
    <property type="entry name" value="HATPase_dom"/>
</dbReference>
<organism evidence="17">
    <name type="scientific">uncultured Gemmatimonadaceae bacterium</name>
    <dbReference type="NCBI Taxonomy" id="246130"/>
    <lineage>
        <taxon>Bacteria</taxon>
        <taxon>Pseudomonadati</taxon>
        <taxon>Gemmatimonadota</taxon>
        <taxon>Gemmatimonadia</taxon>
        <taxon>Gemmatimonadales</taxon>
        <taxon>Gemmatimonadaceae</taxon>
        <taxon>environmental samples</taxon>
    </lineage>
</organism>
<dbReference type="Pfam" id="PF00072">
    <property type="entry name" value="Response_reg"/>
    <property type="match status" value="2"/>
</dbReference>
<reference evidence="17" key="1">
    <citation type="submission" date="2020-02" db="EMBL/GenBank/DDBJ databases">
        <authorList>
            <person name="Meier V. D."/>
        </authorList>
    </citation>
    <scope>NUCLEOTIDE SEQUENCE</scope>
    <source>
        <strain evidence="17">AVDCRST_MAG40</strain>
    </source>
</reference>
<dbReference type="SUPFAM" id="SSF52172">
    <property type="entry name" value="CheY-like"/>
    <property type="match status" value="2"/>
</dbReference>
<feature type="compositionally biased region" description="Low complexity" evidence="13">
    <location>
        <begin position="9"/>
        <end position="25"/>
    </location>
</feature>
<name>A0A6J4L1Q5_9BACT</name>
<dbReference type="Pfam" id="PF02518">
    <property type="entry name" value="HATPase_c"/>
    <property type="match status" value="1"/>
</dbReference>
<feature type="domain" description="Response regulatory" evidence="16">
    <location>
        <begin position="493"/>
        <end position="606"/>
    </location>
</feature>
<evidence type="ECO:0000313" key="17">
    <source>
        <dbReference type="EMBL" id="CAA9321741.1"/>
    </source>
</evidence>
<dbReference type="FunFam" id="1.10.287.130:FF:000038">
    <property type="entry name" value="Sensory transduction histidine kinase"/>
    <property type="match status" value="1"/>
</dbReference>
<feature type="modified residue" description="4-aspartylphosphate" evidence="12">
    <location>
        <position position="665"/>
    </location>
</feature>
<keyword evidence="9" id="KW-0902">Two-component regulatory system</keyword>
<dbReference type="InterPro" id="IPR004358">
    <property type="entry name" value="Sig_transdc_His_kin-like_C"/>
</dbReference>
<dbReference type="InterPro" id="IPR011006">
    <property type="entry name" value="CheY-like_superfamily"/>
</dbReference>
<dbReference type="PROSITE" id="PS50109">
    <property type="entry name" value="HIS_KIN"/>
    <property type="match status" value="1"/>
</dbReference>
<keyword evidence="7" id="KW-0418">Kinase</keyword>
<dbReference type="Gene3D" id="3.40.50.2300">
    <property type="match status" value="2"/>
</dbReference>
<dbReference type="SUPFAM" id="SSF47384">
    <property type="entry name" value="Homodimeric domain of signal transducing histidine kinase"/>
    <property type="match status" value="1"/>
</dbReference>
<keyword evidence="6" id="KW-0547">Nucleotide-binding</keyword>
<dbReference type="EMBL" id="CADCTX010000471">
    <property type="protein sequence ID" value="CAA9321741.1"/>
    <property type="molecule type" value="Genomic_DNA"/>
</dbReference>
<proteinExistence type="predicted"/>
<evidence type="ECO:0000256" key="10">
    <source>
        <dbReference type="ARBA" id="ARBA00023136"/>
    </source>
</evidence>
<dbReference type="PROSITE" id="PS50110">
    <property type="entry name" value="RESPONSE_REGULATORY"/>
    <property type="match status" value="2"/>
</dbReference>
<accession>A0A6J4L1Q5</accession>
<feature type="transmembrane region" description="Helical" evidence="14">
    <location>
        <begin position="61"/>
        <end position="81"/>
    </location>
</feature>
<comment type="catalytic activity">
    <reaction evidence="1">
        <text>ATP + protein L-histidine = ADP + protein N-phospho-L-histidine.</text>
        <dbReference type="EC" id="2.7.13.3"/>
    </reaction>
</comment>
<evidence type="ECO:0000256" key="6">
    <source>
        <dbReference type="ARBA" id="ARBA00022741"/>
    </source>
</evidence>
<dbReference type="Pfam" id="PF00512">
    <property type="entry name" value="HisKA"/>
    <property type="match status" value="1"/>
</dbReference>
<feature type="domain" description="Histidine kinase" evidence="15">
    <location>
        <begin position="242"/>
        <end position="464"/>
    </location>
</feature>
<comment type="subcellular location">
    <subcellularLocation>
        <location evidence="2">Membrane</location>
    </subcellularLocation>
</comment>
<dbReference type="GO" id="GO:0009927">
    <property type="term" value="F:histidine phosphotransfer kinase activity"/>
    <property type="evidence" value="ECO:0007669"/>
    <property type="project" value="TreeGrafter"/>
</dbReference>
<keyword evidence="5" id="KW-0808">Transferase</keyword>
<dbReference type="Pfam" id="PF05230">
    <property type="entry name" value="MASE2"/>
    <property type="match status" value="1"/>
</dbReference>
<dbReference type="CDD" id="cd16922">
    <property type="entry name" value="HATPase_EvgS-ArcB-TorS-like"/>
    <property type="match status" value="1"/>
</dbReference>
<dbReference type="InterPro" id="IPR036890">
    <property type="entry name" value="HATPase_C_sf"/>
</dbReference>
<evidence type="ECO:0000256" key="5">
    <source>
        <dbReference type="ARBA" id="ARBA00022679"/>
    </source>
</evidence>
<keyword evidence="14" id="KW-1133">Transmembrane helix</keyword>
<dbReference type="CDD" id="cd00082">
    <property type="entry name" value="HisKA"/>
    <property type="match status" value="1"/>
</dbReference>
<protein>
    <recommendedName>
        <fullName evidence="3">histidine kinase</fullName>
        <ecNumber evidence="3">2.7.13.3</ecNumber>
    </recommendedName>
</protein>
<feature type="transmembrane region" description="Helical" evidence="14">
    <location>
        <begin position="136"/>
        <end position="154"/>
    </location>
</feature>
<dbReference type="Gene3D" id="3.30.565.10">
    <property type="entry name" value="Histidine kinase-like ATPase, C-terminal domain"/>
    <property type="match status" value="1"/>
</dbReference>
<evidence type="ECO:0000256" key="1">
    <source>
        <dbReference type="ARBA" id="ARBA00000085"/>
    </source>
</evidence>
<evidence type="ECO:0000256" key="8">
    <source>
        <dbReference type="ARBA" id="ARBA00022840"/>
    </source>
</evidence>
<evidence type="ECO:0000259" key="15">
    <source>
        <dbReference type="PROSITE" id="PS50109"/>
    </source>
</evidence>
<evidence type="ECO:0000256" key="2">
    <source>
        <dbReference type="ARBA" id="ARBA00004370"/>
    </source>
</evidence>
<keyword evidence="14" id="KW-0812">Transmembrane</keyword>
<evidence type="ECO:0000256" key="13">
    <source>
        <dbReference type="SAM" id="MobiDB-lite"/>
    </source>
</evidence>
<dbReference type="InterPro" id="IPR001789">
    <property type="entry name" value="Sig_transdc_resp-reg_receiver"/>
</dbReference>
<feature type="region of interest" description="Disordered" evidence="13">
    <location>
        <begin position="1"/>
        <end position="26"/>
    </location>
</feature>
<keyword evidence="4 12" id="KW-0597">Phosphoprotein</keyword>
<keyword evidence="8" id="KW-0067">ATP-binding</keyword>
<dbReference type="SMART" id="SM00448">
    <property type="entry name" value="REC"/>
    <property type="match status" value="2"/>
</dbReference>
<dbReference type="PRINTS" id="PR00344">
    <property type="entry name" value="BCTRLSENSOR"/>
</dbReference>
<feature type="domain" description="Response regulatory" evidence="16">
    <location>
        <begin position="616"/>
        <end position="731"/>
    </location>
</feature>
<feature type="transmembrane region" description="Helical" evidence="14">
    <location>
        <begin position="166"/>
        <end position="186"/>
    </location>
</feature>
<evidence type="ECO:0000256" key="14">
    <source>
        <dbReference type="SAM" id="Phobius"/>
    </source>
</evidence>
<gene>
    <name evidence="17" type="ORF">AVDCRST_MAG40-1497</name>
</gene>
<keyword evidence="11" id="KW-0131">Cell cycle</keyword>
<keyword evidence="10 14" id="KW-0472">Membrane</keyword>
<dbReference type="FunFam" id="3.30.565.10:FF:000010">
    <property type="entry name" value="Sensor histidine kinase RcsC"/>
    <property type="match status" value="1"/>
</dbReference>
<dbReference type="InterPro" id="IPR036097">
    <property type="entry name" value="HisK_dim/P_sf"/>
</dbReference>
<dbReference type="Gene3D" id="1.10.287.130">
    <property type="match status" value="1"/>
</dbReference>
<dbReference type="GO" id="GO:0000155">
    <property type="term" value="F:phosphorelay sensor kinase activity"/>
    <property type="evidence" value="ECO:0007669"/>
    <property type="project" value="InterPro"/>
</dbReference>
<dbReference type="InterPro" id="IPR003661">
    <property type="entry name" value="HisK_dim/P_dom"/>
</dbReference>
<evidence type="ECO:0000256" key="9">
    <source>
        <dbReference type="ARBA" id="ARBA00023012"/>
    </source>
</evidence>
<dbReference type="InterPro" id="IPR007894">
    <property type="entry name" value="MASE2"/>
</dbReference>
<sequence>MSHPTSESPTPGAGRAGAKPAAEAGPRVHPTVRLDFLVRATTYPFFAAAYGVLLWPRDTPIWVWAILAAHWTVWPIAARMVASRSADSKRAELRNLIVDSFVSGTYVAFSGFSLWPNVAAFVGPLAGNLSVGGPRFAARGLLAYALGTTVATLAVRPTVDVRGASLLPEVLGVGVLVLYIAVFAVLSHGQAQRNVRNVRRIREQSAQIADKSELLAERARQVEIARDAAEAANAAKSSFLANMSHELRTPLNAIIGYSEMLIEEAEDTGAAALVPDLDKIRGSGKHLLGLINDVLDLSKIEAGKMELFLETFDVAGLLANVESTVRPLVHKNESTLEVRAAGELGSVRADMTRVRQILLNLLSNAAKFTHGGHITLAASREAAGDGDAVVFVVADSGIGMTAEQLGRLFTPFTQADASTTRKYGGTGLGLTITKHFLEMMGGTIDVASEAGQGTVFTVRVPAEVPATPHTAELRVPAAAARAADAGAPGGAGTILVVDDDADAGELVARKLEREGFTPIRAASGDEGLRLAREARPDAILLDVLMPGLDGWAVLRALKADPELASIPVVMLSGTVQRSLADGLGAVAFLRKPVDRAELLAALLATPEPPPAASGERVLLVEDDPTARALVRRALERQGHAVVEAEDGAAALEGLEAAAPSLIVLDLLMPRLDGFGFLDALRARDAWKTVPVIVISANCTSDGDRDRLRSATAILQKGTNSTAELVRAVTGATPDA</sequence>
<evidence type="ECO:0000256" key="3">
    <source>
        <dbReference type="ARBA" id="ARBA00012438"/>
    </source>
</evidence>
<dbReference type="AlphaFoldDB" id="A0A6J4L1Q5"/>
<feature type="transmembrane region" description="Helical" evidence="14">
    <location>
        <begin position="93"/>
        <end position="116"/>
    </location>
</feature>
<dbReference type="EC" id="2.7.13.3" evidence="3"/>